<reference evidence="2 3" key="1">
    <citation type="journal article" date="2015" name="Genome Announc.">
        <title>Virulence Factor Genes Detected in the Complete Genome Sequence of Corynebacterium uterequi DSM 45634, Isolated from the Uterus of a Maiden Mare.</title>
        <authorList>
            <person name="Ruckert C."/>
            <person name="Kriete M."/>
            <person name="Jaenicke S."/>
            <person name="Winkler A."/>
            <person name="Tauch A."/>
        </authorList>
    </citation>
    <scope>NUCLEOTIDE SEQUENCE [LARGE SCALE GENOMIC DNA]</scope>
    <source>
        <strain evidence="2 3">DSM 45634</strain>
    </source>
</reference>
<accession>A0A0G3HEC3</accession>
<dbReference type="EMBL" id="CP011546">
    <property type="protein sequence ID" value="AKK11671.1"/>
    <property type="molecule type" value="Genomic_DNA"/>
</dbReference>
<dbReference type="AlphaFoldDB" id="A0A0G3HEC3"/>
<feature type="transmembrane region" description="Helical" evidence="1">
    <location>
        <begin position="134"/>
        <end position="158"/>
    </location>
</feature>
<dbReference type="PATRIC" id="fig|1072256.5.peg.1665"/>
<feature type="transmembrane region" description="Helical" evidence="1">
    <location>
        <begin position="12"/>
        <end position="29"/>
    </location>
</feature>
<keyword evidence="1" id="KW-0472">Membrane</keyword>
<dbReference type="KEGG" id="cut:CUTER_08440"/>
<protein>
    <submittedName>
        <fullName evidence="2">Uncharacterized protein</fullName>
    </submittedName>
</protein>
<keyword evidence="1" id="KW-1133">Transmembrane helix</keyword>
<dbReference type="Proteomes" id="UP000035548">
    <property type="component" value="Chromosome"/>
</dbReference>
<evidence type="ECO:0000256" key="1">
    <source>
        <dbReference type="SAM" id="Phobius"/>
    </source>
</evidence>
<keyword evidence="3" id="KW-1185">Reference proteome</keyword>
<keyword evidence="1" id="KW-0812">Transmembrane</keyword>
<evidence type="ECO:0000313" key="3">
    <source>
        <dbReference type="Proteomes" id="UP000035548"/>
    </source>
</evidence>
<name>A0A0G3HEC3_9CORY</name>
<evidence type="ECO:0000313" key="2">
    <source>
        <dbReference type="EMBL" id="AKK11671.1"/>
    </source>
</evidence>
<gene>
    <name evidence="2" type="ORF">CUTER_08440</name>
</gene>
<reference evidence="3" key="2">
    <citation type="submission" date="2015-05" db="EMBL/GenBank/DDBJ databases">
        <title>Complete genome sequence of Corynebacterium uterequi DSM 45634, isolated from the uterus of a maiden mare.</title>
        <authorList>
            <person name="Ruckert C."/>
            <person name="Albersmeier A."/>
            <person name="Winkler A."/>
            <person name="Tauch A."/>
        </authorList>
    </citation>
    <scope>NUCLEOTIDE SEQUENCE [LARGE SCALE GENOMIC DNA]</scope>
    <source>
        <strain evidence="3">DSM 45634</strain>
    </source>
</reference>
<sequence>MKRVTERITAVWLIAGLLLGTVTCIFWAVRTIDAYARVEERVSEVTWLARHSPGKDVHSVVEAYLSSHVPNSDELLAGMIDGEVIHMTGAGLEYPPPPSTLLHVERVAVVASDGSRGEILAGVDMEHQAQKDRLALAALAIIVVLVAGTLTCALAAGAGTGSRDE</sequence>
<dbReference type="RefSeq" id="WP_144412292.1">
    <property type="nucleotide sequence ID" value="NZ_CP011546.1"/>
</dbReference>
<organism evidence="2 3">
    <name type="scientific">Corynebacterium uterequi</name>
    <dbReference type="NCBI Taxonomy" id="1072256"/>
    <lineage>
        <taxon>Bacteria</taxon>
        <taxon>Bacillati</taxon>
        <taxon>Actinomycetota</taxon>
        <taxon>Actinomycetes</taxon>
        <taxon>Mycobacteriales</taxon>
        <taxon>Corynebacteriaceae</taxon>
        <taxon>Corynebacterium</taxon>
    </lineage>
</organism>
<proteinExistence type="predicted"/>